<dbReference type="AlphaFoldDB" id="A0A645D7Z2"/>
<protein>
    <submittedName>
        <fullName evidence="2">Uncharacterized protein</fullName>
    </submittedName>
</protein>
<evidence type="ECO:0000256" key="1">
    <source>
        <dbReference type="SAM" id="Phobius"/>
    </source>
</evidence>
<reference evidence="2" key="1">
    <citation type="submission" date="2019-08" db="EMBL/GenBank/DDBJ databases">
        <authorList>
            <person name="Kucharzyk K."/>
            <person name="Murdoch R.W."/>
            <person name="Higgins S."/>
            <person name="Loffler F."/>
        </authorList>
    </citation>
    <scope>NUCLEOTIDE SEQUENCE</scope>
</reference>
<sequence>MFVFLPSLCWQSAAITKKKTNIGAIAFNAPTNKDPSKATGVALGTTKASTVPNISPIIILLTKLILFHFVAKVFIIPSCNFKMSLIKFTITYFYKPLYRKRYLCSISILDHFRQEKLRQNFNHF</sequence>
<keyword evidence="1" id="KW-1133">Transmembrane helix</keyword>
<proteinExistence type="predicted"/>
<accession>A0A645D7Z2</accession>
<evidence type="ECO:0000313" key="2">
    <source>
        <dbReference type="EMBL" id="MPM85339.1"/>
    </source>
</evidence>
<organism evidence="2">
    <name type="scientific">bioreactor metagenome</name>
    <dbReference type="NCBI Taxonomy" id="1076179"/>
    <lineage>
        <taxon>unclassified sequences</taxon>
        <taxon>metagenomes</taxon>
        <taxon>ecological metagenomes</taxon>
    </lineage>
</organism>
<keyword evidence="1" id="KW-0812">Transmembrane</keyword>
<gene>
    <name evidence="2" type="ORF">SDC9_132417</name>
</gene>
<comment type="caution">
    <text evidence="2">The sequence shown here is derived from an EMBL/GenBank/DDBJ whole genome shotgun (WGS) entry which is preliminary data.</text>
</comment>
<keyword evidence="1" id="KW-0472">Membrane</keyword>
<dbReference type="EMBL" id="VSSQ01033672">
    <property type="protein sequence ID" value="MPM85339.1"/>
    <property type="molecule type" value="Genomic_DNA"/>
</dbReference>
<feature type="transmembrane region" description="Helical" evidence="1">
    <location>
        <begin position="54"/>
        <end position="75"/>
    </location>
</feature>
<name>A0A645D7Z2_9ZZZZ</name>